<dbReference type="Proteomes" id="UP000196710">
    <property type="component" value="Chromosome"/>
</dbReference>
<gene>
    <name evidence="1" type="ORF">ADH66_00640</name>
    <name evidence="2" type="ORF">I5Q82_10630</name>
</gene>
<evidence type="ECO:0000313" key="2">
    <source>
        <dbReference type="EMBL" id="QQR28582.1"/>
    </source>
</evidence>
<dbReference type="AlphaFoldDB" id="A0A1Z2XLJ3"/>
<dbReference type="KEGG" id="amur:ADH66_00640"/>
<organism evidence="2 4">
    <name type="scientific">Acutalibacter muris</name>
    <dbReference type="NCBI Taxonomy" id="1796620"/>
    <lineage>
        <taxon>Bacteria</taxon>
        <taxon>Bacillati</taxon>
        <taxon>Bacillota</taxon>
        <taxon>Clostridia</taxon>
        <taxon>Eubacteriales</taxon>
        <taxon>Acutalibacteraceae</taxon>
        <taxon>Acutalibacter</taxon>
    </lineage>
</organism>
<protein>
    <recommendedName>
        <fullName evidence="5">GNAT family acetyltransferase</fullName>
    </recommendedName>
</protein>
<evidence type="ECO:0000313" key="3">
    <source>
        <dbReference type="Proteomes" id="UP000196710"/>
    </source>
</evidence>
<dbReference type="EMBL" id="CP021422">
    <property type="protein sequence ID" value="ASB39293.1"/>
    <property type="molecule type" value="Genomic_DNA"/>
</dbReference>
<reference evidence="1" key="1">
    <citation type="journal article" date="2017" name="Genome Announc.">
        <title>High-Quality Whole-Genome Sequences of the Oligo-Mouse-Microbiota Bacterial Community.</title>
        <authorList>
            <person name="Garzetti D."/>
            <person name="Brugiroux S."/>
            <person name="Bunk B."/>
            <person name="Pukall R."/>
            <person name="McCoy K.D."/>
            <person name="Macpherson A.J."/>
            <person name="Stecher B."/>
        </authorList>
    </citation>
    <scope>NUCLEOTIDE SEQUENCE</scope>
    <source>
        <strain evidence="1">KB18</strain>
    </source>
</reference>
<name>A0A1Z2XLJ3_9FIRM</name>
<evidence type="ECO:0000313" key="1">
    <source>
        <dbReference type="EMBL" id="ASB39293.1"/>
    </source>
</evidence>
<keyword evidence="3" id="KW-1185">Reference proteome</keyword>
<evidence type="ECO:0008006" key="5">
    <source>
        <dbReference type="Google" id="ProtNLM"/>
    </source>
</evidence>
<reference evidence="2 4" key="3">
    <citation type="submission" date="2020-11" db="EMBL/GenBank/DDBJ databases">
        <title>Closed and high quality bacterial genomes of the OMM12 community.</title>
        <authorList>
            <person name="Marbouty M."/>
            <person name="Lamy-Besnier Q."/>
            <person name="Debarbieux L."/>
            <person name="Koszul R."/>
        </authorList>
    </citation>
    <scope>NUCLEOTIDE SEQUENCE [LARGE SCALE GENOMIC DNA]</scope>
    <source>
        <strain evidence="2 4">KB18</strain>
    </source>
</reference>
<dbReference type="EMBL" id="CP065321">
    <property type="protein sequence ID" value="QQR28582.1"/>
    <property type="molecule type" value="Genomic_DNA"/>
</dbReference>
<proteinExistence type="predicted"/>
<sequence>MFDMQKLVYFTEGNRFAGSHSEGGGLIRYRVEPDRENEKLLAWCWHEDLCFERAKEKSEESFPLTQEGLDALVLWLQERFEEHT</sequence>
<evidence type="ECO:0000313" key="4">
    <source>
        <dbReference type="Proteomes" id="UP000596035"/>
    </source>
</evidence>
<reference evidence="3" key="2">
    <citation type="submission" date="2017-05" db="EMBL/GenBank/DDBJ databases">
        <title>Improved OligoMM genomes.</title>
        <authorList>
            <person name="Garzetti D."/>
        </authorList>
    </citation>
    <scope>NUCLEOTIDE SEQUENCE [LARGE SCALE GENOMIC DNA]</scope>
    <source>
        <strain evidence="3">KB18</strain>
    </source>
</reference>
<accession>A0A1Z2XLJ3</accession>
<dbReference type="RefSeq" id="WP_066537017.1">
    <property type="nucleotide sequence ID" value="NZ_CAJTCQ010000002.1"/>
</dbReference>
<dbReference type="Proteomes" id="UP000596035">
    <property type="component" value="Chromosome"/>
</dbReference>